<evidence type="ECO:0000313" key="1">
    <source>
        <dbReference type="EMBL" id="KAK0491738.1"/>
    </source>
</evidence>
<evidence type="ECO:0000313" key="2">
    <source>
        <dbReference type="Proteomes" id="UP001175228"/>
    </source>
</evidence>
<feature type="non-terminal residue" evidence="1">
    <location>
        <position position="291"/>
    </location>
</feature>
<accession>A0AA39PZ18</accession>
<feature type="non-terminal residue" evidence="1">
    <location>
        <position position="1"/>
    </location>
</feature>
<protein>
    <submittedName>
        <fullName evidence="1">Uncharacterized protein</fullName>
    </submittedName>
</protein>
<organism evidence="1 2">
    <name type="scientific">Armillaria luteobubalina</name>
    <dbReference type="NCBI Taxonomy" id="153913"/>
    <lineage>
        <taxon>Eukaryota</taxon>
        <taxon>Fungi</taxon>
        <taxon>Dikarya</taxon>
        <taxon>Basidiomycota</taxon>
        <taxon>Agaricomycotina</taxon>
        <taxon>Agaricomycetes</taxon>
        <taxon>Agaricomycetidae</taxon>
        <taxon>Agaricales</taxon>
        <taxon>Marasmiineae</taxon>
        <taxon>Physalacriaceae</taxon>
        <taxon>Armillaria</taxon>
    </lineage>
</organism>
<dbReference type="AlphaFoldDB" id="A0AA39PZ18"/>
<comment type="caution">
    <text evidence="1">The sequence shown here is derived from an EMBL/GenBank/DDBJ whole genome shotgun (WGS) entry which is preliminary data.</text>
</comment>
<keyword evidence="2" id="KW-1185">Reference proteome</keyword>
<gene>
    <name evidence="1" type="ORF">EDD18DRAFT_1012679</name>
</gene>
<dbReference type="EMBL" id="JAUEPU010000033">
    <property type="protein sequence ID" value="KAK0491738.1"/>
    <property type="molecule type" value="Genomic_DNA"/>
</dbReference>
<dbReference type="Proteomes" id="UP001175228">
    <property type="component" value="Unassembled WGS sequence"/>
</dbReference>
<sequence length="291" mass="33282">THISSAVTKALKVWSLAAKLEKNCRIEDENTTREAATMKHMDNPVVYPDPGSDAASFITIEDEDIQALRTPSFAEKFTEIPMFIQRILAAFEAKDSDAKKRDASDAKLPSDAAREAKRRCRDISAARPYVPGEKHNVEFADILYDTDDAYFIPLTFFLNRNLQYLIGEVSSLSVTKTNPLPGQTKGVNIIDIQKCLPDLPISIEEKDFSYGQWDEAADNRYRFDASRNKEGDKGPYATFWGLHFGFFNGLQDKIEDFPAWRPLEEKRRRKYHSRPTIFNREHYAEDLCIAE</sequence>
<proteinExistence type="predicted"/>
<name>A0AA39PZ18_9AGAR</name>
<reference evidence="1" key="1">
    <citation type="submission" date="2023-06" db="EMBL/GenBank/DDBJ databases">
        <authorList>
            <consortium name="Lawrence Berkeley National Laboratory"/>
            <person name="Ahrendt S."/>
            <person name="Sahu N."/>
            <person name="Indic B."/>
            <person name="Wong-Bajracharya J."/>
            <person name="Merenyi Z."/>
            <person name="Ke H.-M."/>
            <person name="Monk M."/>
            <person name="Kocsube S."/>
            <person name="Drula E."/>
            <person name="Lipzen A."/>
            <person name="Balint B."/>
            <person name="Henrissat B."/>
            <person name="Andreopoulos B."/>
            <person name="Martin F.M."/>
            <person name="Harder C.B."/>
            <person name="Rigling D."/>
            <person name="Ford K.L."/>
            <person name="Foster G.D."/>
            <person name="Pangilinan J."/>
            <person name="Papanicolaou A."/>
            <person name="Barry K."/>
            <person name="LaButti K."/>
            <person name="Viragh M."/>
            <person name="Koriabine M."/>
            <person name="Yan M."/>
            <person name="Riley R."/>
            <person name="Champramary S."/>
            <person name="Plett K.L."/>
            <person name="Tsai I.J."/>
            <person name="Slot J."/>
            <person name="Sipos G."/>
            <person name="Plett J."/>
            <person name="Nagy L.G."/>
            <person name="Grigoriev I.V."/>
        </authorList>
    </citation>
    <scope>NUCLEOTIDE SEQUENCE</scope>
    <source>
        <strain evidence="1">HWK02</strain>
    </source>
</reference>